<accession>A0A7W7WM88</accession>
<reference evidence="3 4" key="1">
    <citation type="submission" date="2020-08" db="EMBL/GenBank/DDBJ databases">
        <title>Sequencing the genomes of 1000 actinobacteria strains.</title>
        <authorList>
            <person name="Klenk H.-P."/>
        </authorList>
    </citation>
    <scope>NUCLEOTIDE SEQUENCE [LARGE SCALE GENOMIC DNA]</scope>
    <source>
        <strain evidence="3 4">DSM 45886</strain>
    </source>
</reference>
<dbReference type="NCBIfam" id="TIGR03897">
    <property type="entry name" value="lanti_2_LanM"/>
    <property type="match status" value="1"/>
</dbReference>
<dbReference type="SMART" id="SM01260">
    <property type="entry name" value="LANC_like"/>
    <property type="match status" value="1"/>
</dbReference>
<dbReference type="SUPFAM" id="SSF158745">
    <property type="entry name" value="LanC-like"/>
    <property type="match status" value="1"/>
</dbReference>
<keyword evidence="4" id="KW-1185">Reference proteome</keyword>
<name>A0A7W7WM88_9ACTN</name>
<dbReference type="PRINTS" id="PR01950">
    <property type="entry name" value="LANCSUPER"/>
</dbReference>
<comment type="caution">
    <text evidence="3">The sequence shown here is derived from an EMBL/GenBank/DDBJ whole genome shotgun (WGS) entry which is preliminary data.</text>
</comment>
<dbReference type="PRINTS" id="PR01955">
    <property type="entry name" value="LANCFRANKIA"/>
</dbReference>
<feature type="binding site" evidence="1">
    <location>
        <position position="949"/>
    </location>
    <ligand>
        <name>Zn(2+)</name>
        <dbReference type="ChEBI" id="CHEBI:29105"/>
    </ligand>
</feature>
<dbReference type="GO" id="GO:0031179">
    <property type="term" value="P:peptide modification"/>
    <property type="evidence" value="ECO:0007669"/>
    <property type="project" value="InterPro"/>
</dbReference>
<feature type="binding site" evidence="1">
    <location>
        <position position="950"/>
    </location>
    <ligand>
        <name>Zn(2+)</name>
        <dbReference type="ChEBI" id="CHEBI:29105"/>
    </ligand>
</feature>
<dbReference type="CDD" id="cd04792">
    <property type="entry name" value="LanM-like"/>
    <property type="match status" value="1"/>
</dbReference>
<evidence type="ECO:0000313" key="4">
    <source>
        <dbReference type="Proteomes" id="UP000578819"/>
    </source>
</evidence>
<dbReference type="AlphaFoldDB" id="A0A7W7WM88"/>
<keyword evidence="1" id="KW-0862">Zinc</keyword>
<dbReference type="GO" id="GO:0005975">
    <property type="term" value="P:carbohydrate metabolic process"/>
    <property type="evidence" value="ECO:0007669"/>
    <property type="project" value="InterPro"/>
</dbReference>
<dbReference type="RefSeq" id="WP_184532094.1">
    <property type="nucleotide sequence ID" value="NZ_JACHJW010000001.1"/>
</dbReference>
<dbReference type="InterPro" id="IPR007822">
    <property type="entry name" value="LANC-like"/>
</dbReference>
<dbReference type="Proteomes" id="UP000578819">
    <property type="component" value="Unassembled WGS sequence"/>
</dbReference>
<dbReference type="PANTHER" id="PTHR12736">
    <property type="entry name" value="LANC-LIKE PROTEIN"/>
    <property type="match status" value="1"/>
</dbReference>
<dbReference type="GO" id="GO:0046872">
    <property type="term" value="F:metal ion binding"/>
    <property type="evidence" value="ECO:0007669"/>
    <property type="project" value="UniProtKB-KW"/>
</dbReference>
<evidence type="ECO:0000256" key="1">
    <source>
        <dbReference type="PIRSR" id="PIRSR607822-1"/>
    </source>
</evidence>
<gene>
    <name evidence="3" type="ORF">FHR38_000303</name>
</gene>
<feature type="domain" description="Lantibiotic biosynthesis protein dehydration" evidence="2">
    <location>
        <begin position="164"/>
        <end position="539"/>
    </location>
</feature>
<dbReference type="EMBL" id="JACHJW010000001">
    <property type="protein sequence ID" value="MBB4956570.1"/>
    <property type="molecule type" value="Genomic_DNA"/>
</dbReference>
<sequence length="1035" mass="112783">MARLDEPTLARLLAAEAAAPPDSANGMAAGDPDIELAALPWVRELAGWYADPRNELADSPPWRAEDFPFLAVAEPIAAVMLKKLGEHLAAYETTFADPAVLPSVLLAGGLLPRLNAMLCRTTMLELGVAWVTGQLSGDTPAERLHNFLHQLRTPVRRWSLLCRYPVLARQLVLVSRAWLAQTARLLDRLAADLPALSEQFAGGTDPGRVAEVTTGLGDNHRDGQSVGMVRFTSGLRVVYKPRPVGVDVHFQRLLEWVNAHTEGVALRTLRYLDRGDYGWVEFVTARPCRDTVELHRFYRRQGGLLALLYLVRAADFHGENVIADGDQPVLVDLETLFEPGLSTLVMVGESGAEQAITQLTSGSVLQAGLLPTGTWQTAQGNVDLSGLGWSPGQRSPIRLPYIHAEGTDAMRIRIERQDLGTPAHRPVTGDEELRLLDYSDDVSAGFAQVYRTLLRHRDEVTELLRTFADDEIRVLIRDTVTYAMLLDTSFHPDVLRRGLDRERHFDWLWRDAVYRPGLAGVIEAERRDLWRNDVPVFAATAGGPVLYDSAGSPLPDVPLEPGLDRALATLAELSEADLARQLWLVRSCIATNALQRGETQIYTYYDFRPADRPTDPDRFLAGAAEVAHRLAEIAVRADGEALWIGPHRTRPRTWSVGALSPSMYDGVLSVAFFLGYYAEASGDRQLRGLAREAAAAAVRQIRRRALRRVHPTANADFGGLCGLGGMVYALTHLGELWADQELLGEAHTLAARIGRTIGQDTEFAVADGAAGSLLALAGLHQVNGAGSILDLIRKAADHLVDNQQPYGAGASWLPRLMQENGLASQPLAGFAHGTAGIAAALTTATRVLGDERYRDAAARAVAYERELFEPATGNWRDVRHAVEPVAAVRIESERDVTTDRVAWCHGAPGIGIAKLLTMPVLDDPGLRMELDTSIRTTIDRGFGYGLSMCHGDFGSLELLLLAARQLADPALAEVAQRHASGIMDAIDERGWLCGLPRNVEIAGFFSGIAGVGYGLLRAADPARFPSVTAQEPPRL</sequence>
<dbReference type="Pfam" id="PF13575">
    <property type="entry name" value="DUF4135"/>
    <property type="match status" value="1"/>
</dbReference>
<evidence type="ECO:0000313" key="3">
    <source>
        <dbReference type="EMBL" id="MBB4956570.1"/>
    </source>
</evidence>
<dbReference type="InterPro" id="IPR025410">
    <property type="entry name" value="Lant_dehyd"/>
</dbReference>
<organism evidence="3 4">
    <name type="scientific">Micromonospora polyrhachis</name>
    <dbReference type="NCBI Taxonomy" id="1282883"/>
    <lineage>
        <taxon>Bacteria</taxon>
        <taxon>Bacillati</taxon>
        <taxon>Actinomycetota</taxon>
        <taxon>Actinomycetes</taxon>
        <taxon>Micromonosporales</taxon>
        <taxon>Micromonosporaceae</taxon>
        <taxon>Micromonospora</taxon>
    </lineage>
</organism>
<proteinExistence type="predicted"/>
<protein>
    <submittedName>
        <fullName evidence="3">Type 2 lantibiotic biosynthesis protein LanM</fullName>
    </submittedName>
</protein>
<dbReference type="PIRSF" id="PIRSF037228">
    <property type="entry name" value="Lant_mod_RumM"/>
    <property type="match status" value="1"/>
</dbReference>
<keyword evidence="1" id="KW-0479">Metal-binding</keyword>
<dbReference type="GO" id="GO:0005886">
    <property type="term" value="C:plasma membrane"/>
    <property type="evidence" value="ECO:0007669"/>
    <property type="project" value="TreeGrafter"/>
</dbReference>
<evidence type="ECO:0000259" key="2">
    <source>
        <dbReference type="Pfam" id="PF13575"/>
    </source>
</evidence>
<dbReference type="InterPro" id="IPR017146">
    <property type="entry name" value="Lanti_2_LanM"/>
</dbReference>
<dbReference type="InterPro" id="IPR012341">
    <property type="entry name" value="6hp_glycosidase-like_sf"/>
</dbReference>
<dbReference type="PANTHER" id="PTHR12736:SF7">
    <property type="entry name" value="LANC-LIKE PROTEIN 3"/>
    <property type="match status" value="1"/>
</dbReference>
<dbReference type="Gene3D" id="1.50.10.10">
    <property type="match status" value="1"/>
</dbReference>
<dbReference type="Pfam" id="PF05147">
    <property type="entry name" value="LANC_like"/>
    <property type="match status" value="1"/>
</dbReference>
<feature type="binding site" evidence="1">
    <location>
        <position position="904"/>
    </location>
    <ligand>
        <name>Zn(2+)</name>
        <dbReference type="ChEBI" id="CHEBI:29105"/>
    </ligand>
</feature>